<evidence type="ECO:0000313" key="4">
    <source>
        <dbReference type="Proteomes" id="UP001215598"/>
    </source>
</evidence>
<dbReference type="InterPro" id="IPR027417">
    <property type="entry name" value="P-loop_NTPase"/>
</dbReference>
<evidence type="ECO:0000313" key="3">
    <source>
        <dbReference type="EMBL" id="KAJ7711313.1"/>
    </source>
</evidence>
<name>A0AAD7H3Y3_9AGAR</name>
<reference evidence="3" key="1">
    <citation type="submission" date="2023-03" db="EMBL/GenBank/DDBJ databases">
        <title>Massive genome expansion in bonnet fungi (Mycena s.s.) driven by repeated elements and novel gene families across ecological guilds.</title>
        <authorList>
            <consortium name="Lawrence Berkeley National Laboratory"/>
            <person name="Harder C.B."/>
            <person name="Miyauchi S."/>
            <person name="Viragh M."/>
            <person name="Kuo A."/>
            <person name="Thoen E."/>
            <person name="Andreopoulos B."/>
            <person name="Lu D."/>
            <person name="Skrede I."/>
            <person name="Drula E."/>
            <person name="Henrissat B."/>
            <person name="Morin E."/>
            <person name="Kohler A."/>
            <person name="Barry K."/>
            <person name="LaButti K."/>
            <person name="Morin E."/>
            <person name="Salamov A."/>
            <person name="Lipzen A."/>
            <person name="Mereny Z."/>
            <person name="Hegedus B."/>
            <person name="Baldrian P."/>
            <person name="Stursova M."/>
            <person name="Weitz H."/>
            <person name="Taylor A."/>
            <person name="Grigoriev I.V."/>
            <person name="Nagy L.G."/>
            <person name="Martin F."/>
            <person name="Kauserud H."/>
        </authorList>
    </citation>
    <scope>NUCLEOTIDE SEQUENCE</scope>
    <source>
        <strain evidence="3">CBHHK182m</strain>
    </source>
</reference>
<sequence length="452" mass="51099">MNDEGLGFYTLHRAATLEALYDSAESFPQPKCHPETRKQLLNNLYYCVVNPNSHRLIHWLHGPAGAGKSAVMQTLCRRLQDAGKLGGSFFFKRGHPTRGNAKMLFATLAYQLGLHRPEFKGPISQSVERDPSVLGRNMDVQLRTLILEPSKSLLGDTVSVLLIDGLDECDGHGIQREILRLIGTTGNDNPVRLRILISSRPELHIRETFGEEYFQGLVTFTNIQQSFEDIRTYLRHEFSRIHRKHSTMKNIPTPWPAPDILEKLVQNSSGYFVYAATVIKFVDDEYSWPSKQLDILIQNLPLDLESPFAALDQLYIQILQGVPTRLLRVLGDILSVIVQFPSHFAPPEMDELLGLEPGNVELILRPLHSVLQILEGGQGSIQVHHASFLDFLKDKARSSSFYVGSAEHKAKLGHWILQALAYTYDDPHKNLEDLGLCWYVEIHPHSQSMSLL</sequence>
<keyword evidence="1" id="KW-0677">Repeat</keyword>
<dbReference type="Pfam" id="PF24883">
    <property type="entry name" value="NPHP3_N"/>
    <property type="match status" value="1"/>
</dbReference>
<gene>
    <name evidence="3" type="ORF">B0H16DRAFT_1437855</name>
</gene>
<dbReference type="SUPFAM" id="SSF52540">
    <property type="entry name" value="P-loop containing nucleoside triphosphate hydrolases"/>
    <property type="match status" value="1"/>
</dbReference>
<dbReference type="Gene3D" id="3.40.50.300">
    <property type="entry name" value="P-loop containing nucleotide triphosphate hydrolases"/>
    <property type="match status" value="1"/>
</dbReference>
<protein>
    <recommendedName>
        <fullName evidence="2">Nephrocystin 3-like N-terminal domain-containing protein</fullName>
    </recommendedName>
</protein>
<dbReference type="AlphaFoldDB" id="A0AAD7H3Y3"/>
<accession>A0AAD7H3Y3</accession>
<dbReference type="InterPro" id="IPR056884">
    <property type="entry name" value="NPHP3-like_N"/>
</dbReference>
<comment type="caution">
    <text evidence="3">The sequence shown here is derived from an EMBL/GenBank/DDBJ whole genome shotgun (WGS) entry which is preliminary data.</text>
</comment>
<proteinExistence type="predicted"/>
<organism evidence="3 4">
    <name type="scientific">Mycena metata</name>
    <dbReference type="NCBI Taxonomy" id="1033252"/>
    <lineage>
        <taxon>Eukaryota</taxon>
        <taxon>Fungi</taxon>
        <taxon>Dikarya</taxon>
        <taxon>Basidiomycota</taxon>
        <taxon>Agaricomycotina</taxon>
        <taxon>Agaricomycetes</taxon>
        <taxon>Agaricomycetidae</taxon>
        <taxon>Agaricales</taxon>
        <taxon>Marasmiineae</taxon>
        <taxon>Mycenaceae</taxon>
        <taxon>Mycena</taxon>
    </lineage>
</organism>
<dbReference type="Proteomes" id="UP001215598">
    <property type="component" value="Unassembled WGS sequence"/>
</dbReference>
<dbReference type="EMBL" id="JARKIB010000399">
    <property type="protein sequence ID" value="KAJ7711313.1"/>
    <property type="molecule type" value="Genomic_DNA"/>
</dbReference>
<keyword evidence="4" id="KW-1185">Reference proteome</keyword>
<dbReference type="PANTHER" id="PTHR10039:SF17">
    <property type="entry name" value="FUNGAL STAND N-TERMINAL GOODBYE DOMAIN-CONTAINING PROTEIN-RELATED"/>
    <property type="match status" value="1"/>
</dbReference>
<evidence type="ECO:0000259" key="2">
    <source>
        <dbReference type="Pfam" id="PF24883"/>
    </source>
</evidence>
<dbReference type="PANTHER" id="PTHR10039">
    <property type="entry name" value="AMELOGENIN"/>
    <property type="match status" value="1"/>
</dbReference>
<feature type="domain" description="Nephrocystin 3-like N-terminal" evidence="2">
    <location>
        <begin position="40"/>
        <end position="200"/>
    </location>
</feature>
<evidence type="ECO:0000256" key="1">
    <source>
        <dbReference type="ARBA" id="ARBA00022737"/>
    </source>
</evidence>